<comment type="caution">
    <text evidence="1">The sequence shown here is derived from an EMBL/GenBank/DDBJ whole genome shotgun (WGS) entry which is preliminary data.</text>
</comment>
<gene>
    <name evidence="1" type="ORF">ENT52_03390</name>
</gene>
<sequence length="223" mass="25184">MKLKGVSEVLGSLLVLLTIVGVAGIIYTMSYSTILSGQENVKMRNAYFDMFELREKIDRVRSGLEFKSVYKIQLYDLSVDFGNEPIVIINNTNYNLASIKLIGRGWTITYENGAIILSQNFKPQMMSSPNVNYVKETRTLYFPAIKLKTNLSTGGIGAITIYFHLNNIKTVTGNGSIVFYSNNADTWKEFFELIGVDFTRSGNNITIHDVNYFVVIYEVEVYG</sequence>
<reference evidence="1" key="1">
    <citation type="journal article" date="2020" name="mSystems">
        <title>Genome- and Community-Level Interaction Insights into Carbon Utilization and Element Cycling Functions of Hydrothermarchaeota in Hydrothermal Sediment.</title>
        <authorList>
            <person name="Zhou Z."/>
            <person name="Liu Y."/>
            <person name="Xu W."/>
            <person name="Pan J."/>
            <person name="Luo Z.H."/>
            <person name="Li M."/>
        </authorList>
    </citation>
    <scope>NUCLEOTIDE SEQUENCE [LARGE SCALE GENOMIC DNA]</scope>
    <source>
        <strain evidence="1">SpSt-587</strain>
    </source>
</reference>
<dbReference type="EMBL" id="DSYZ01000074">
    <property type="protein sequence ID" value="HGT82750.1"/>
    <property type="molecule type" value="Genomic_DNA"/>
</dbReference>
<proteinExistence type="predicted"/>
<protein>
    <submittedName>
        <fullName evidence="1">Uncharacterized protein</fullName>
    </submittedName>
</protein>
<evidence type="ECO:0000313" key="1">
    <source>
        <dbReference type="EMBL" id="HGT82750.1"/>
    </source>
</evidence>
<dbReference type="InterPro" id="IPR055713">
    <property type="entry name" value="DUF7289"/>
</dbReference>
<organism evidence="1">
    <name type="scientific">Archaeoglobus fulgidus</name>
    <dbReference type="NCBI Taxonomy" id="2234"/>
    <lineage>
        <taxon>Archaea</taxon>
        <taxon>Methanobacteriati</taxon>
        <taxon>Methanobacteriota</taxon>
        <taxon>Archaeoglobi</taxon>
        <taxon>Archaeoglobales</taxon>
        <taxon>Archaeoglobaceae</taxon>
        <taxon>Archaeoglobus</taxon>
    </lineage>
</organism>
<dbReference type="Pfam" id="PF23960">
    <property type="entry name" value="DUF7289"/>
    <property type="match status" value="1"/>
</dbReference>
<dbReference type="AlphaFoldDB" id="A0A7J3M2X2"/>
<accession>A0A7J3M2X2</accession>
<name>A0A7J3M2X2_ARCFL</name>